<organism evidence="2 3">
    <name type="scientific">Mikania micrantha</name>
    <name type="common">bitter vine</name>
    <dbReference type="NCBI Taxonomy" id="192012"/>
    <lineage>
        <taxon>Eukaryota</taxon>
        <taxon>Viridiplantae</taxon>
        <taxon>Streptophyta</taxon>
        <taxon>Embryophyta</taxon>
        <taxon>Tracheophyta</taxon>
        <taxon>Spermatophyta</taxon>
        <taxon>Magnoliopsida</taxon>
        <taxon>eudicotyledons</taxon>
        <taxon>Gunneridae</taxon>
        <taxon>Pentapetalae</taxon>
        <taxon>asterids</taxon>
        <taxon>campanulids</taxon>
        <taxon>Asterales</taxon>
        <taxon>Asteraceae</taxon>
        <taxon>Asteroideae</taxon>
        <taxon>Heliantheae alliance</taxon>
        <taxon>Eupatorieae</taxon>
        <taxon>Mikania</taxon>
    </lineage>
</organism>
<keyword evidence="3" id="KW-1185">Reference proteome</keyword>
<feature type="compositionally biased region" description="Basic and acidic residues" evidence="1">
    <location>
        <begin position="1"/>
        <end position="15"/>
    </location>
</feature>
<feature type="compositionally biased region" description="Low complexity" evidence="1">
    <location>
        <begin position="16"/>
        <end position="25"/>
    </location>
</feature>
<accession>A0A5N6P2L6</accession>
<evidence type="ECO:0000313" key="2">
    <source>
        <dbReference type="EMBL" id="KAD5803027.1"/>
    </source>
</evidence>
<protein>
    <submittedName>
        <fullName evidence="2">Uncharacterized protein</fullName>
    </submittedName>
</protein>
<dbReference type="Proteomes" id="UP000326396">
    <property type="component" value="Linkage Group LG15"/>
</dbReference>
<proteinExistence type="predicted"/>
<evidence type="ECO:0000256" key="1">
    <source>
        <dbReference type="SAM" id="MobiDB-lite"/>
    </source>
</evidence>
<feature type="region of interest" description="Disordered" evidence="1">
    <location>
        <begin position="1"/>
        <end position="38"/>
    </location>
</feature>
<reference evidence="2 3" key="1">
    <citation type="submission" date="2019-05" db="EMBL/GenBank/DDBJ databases">
        <title>Mikania micrantha, genome provides insights into the molecular mechanism of rapid growth.</title>
        <authorList>
            <person name="Liu B."/>
        </authorList>
    </citation>
    <scope>NUCLEOTIDE SEQUENCE [LARGE SCALE GENOMIC DNA]</scope>
    <source>
        <strain evidence="2">NLD-2019</strain>
        <tissue evidence="2">Leaf</tissue>
    </source>
</reference>
<dbReference type="AlphaFoldDB" id="A0A5N6P2L6"/>
<sequence>MITGKRYRDNCEENKLSSSKDSSNNTGIYPDSKSVKGDATLKPKLDNFLYTTKLAANTFLSEHDPKKRCDLIKESNATWREKSVEMEWMRNKRQCR</sequence>
<gene>
    <name evidence="2" type="ORF">E3N88_14387</name>
</gene>
<evidence type="ECO:0000313" key="3">
    <source>
        <dbReference type="Proteomes" id="UP000326396"/>
    </source>
</evidence>
<name>A0A5N6P2L6_9ASTR</name>
<dbReference type="EMBL" id="SZYD01000007">
    <property type="protein sequence ID" value="KAD5803027.1"/>
    <property type="molecule type" value="Genomic_DNA"/>
</dbReference>
<comment type="caution">
    <text evidence="2">The sequence shown here is derived from an EMBL/GenBank/DDBJ whole genome shotgun (WGS) entry which is preliminary data.</text>
</comment>